<organism evidence="1">
    <name type="scientific">Bacillus mycoides</name>
    <dbReference type="NCBI Taxonomy" id="1405"/>
    <lineage>
        <taxon>Bacteria</taxon>
        <taxon>Bacillati</taxon>
        <taxon>Bacillota</taxon>
        <taxon>Bacilli</taxon>
        <taxon>Bacillales</taxon>
        <taxon>Bacillaceae</taxon>
        <taxon>Bacillus</taxon>
        <taxon>Bacillus cereus group</taxon>
    </lineage>
</organism>
<gene>
    <name evidence="1" type="ORF">bcere0026_22270</name>
</gene>
<accession>C2XU56</accession>
<name>C2XU56_BACMY</name>
<proteinExistence type="predicted"/>
<dbReference type="EMBL" id="ACMP01000068">
    <property type="protein sequence ID" value="EEL70773.1"/>
    <property type="molecule type" value="Genomic_DNA"/>
</dbReference>
<protein>
    <submittedName>
        <fullName evidence="1">Uncharacterized protein</fullName>
    </submittedName>
</protein>
<sequence length="336" mass="38257">MTEIKKIQQFDNGGAEAIKGFNFQKANLILLSINNYQKKDFKIYIEAEDDIVVSYENYRAFIQVKKQKHTFSTITKQEQKLIKAPEGKKSKKLLPSILEKNLNSGTEDDTFKIFVKEIGSTDKKQLNIKKPGAICSELYELSDTAKAKLIKALPSELTNKIENFYLYVSPIHENLDEAAKYLTGCLNEIDVSVDNNRGRAIIAELSLTIDQKAQEIIFDELHKELKSIDGDYLSKILVTCKALNEFESILESLSYNALLKKQIKSERLKIELNKTNLKADMKQAIIDYIEKNEDLETISNKDIVNYLVKTFTFTESKKSTLISVAIESLCELGDEL</sequence>
<dbReference type="AlphaFoldDB" id="C2XU56"/>
<dbReference type="Proteomes" id="UP000001753">
    <property type="component" value="Chromosome"/>
</dbReference>
<dbReference type="RefSeq" id="WP_002065413.1">
    <property type="nucleotide sequence ID" value="NZ_CM000737.1"/>
</dbReference>
<comment type="caution">
    <text evidence="1">The sequence shown here is derived from an EMBL/GenBank/DDBJ whole genome shotgun (WGS) entry which is preliminary data.</text>
</comment>
<evidence type="ECO:0000313" key="1">
    <source>
        <dbReference type="EMBL" id="EEL70773.1"/>
    </source>
</evidence>
<reference evidence="1" key="1">
    <citation type="journal article" date="2012" name="Genome Res.">
        <title>Genomic characterization of the Bacillus cereus sensu lato species: Backdrop to the evolution of Bacillus anthracis.</title>
        <authorList>
            <person name="Zwick M.E."/>
            <person name="Joseph S.J."/>
            <person name="Didelot X."/>
            <person name="Chen P.E."/>
            <person name="Bishop-Lilly K.A."/>
            <person name="Stewart A.C."/>
            <person name="Willner K."/>
            <person name="Nolan N."/>
            <person name="Lentz S."/>
            <person name="Thomason M.K."/>
            <person name="Sozhamannan S."/>
            <person name="Mateczun A.J."/>
            <person name="Du L."/>
            <person name="Read T.D."/>
        </authorList>
    </citation>
    <scope>NUCLEOTIDE SEQUENCE [LARGE SCALE GENOMIC DNA]</scope>
    <source>
        <strain evidence="1">AH603</strain>
    </source>
</reference>
<dbReference type="HOGENOM" id="CLU_852056_0_0_9"/>